<keyword evidence="1" id="KW-1133">Transmembrane helix</keyword>
<accession>A0ABD5NDC4</accession>
<feature type="transmembrane region" description="Helical" evidence="1">
    <location>
        <begin position="12"/>
        <end position="31"/>
    </location>
</feature>
<gene>
    <name evidence="2" type="ORF">ACFOKC_05280</name>
</gene>
<dbReference type="RefSeq" id="WP_232571735.1">
    <property type="nucleotide sequence ID" value="NZ_CP089466.1"/>
</dbReference>
<evidence type="ECO:0000313" key="3">
    <source>
        <dbReference type="Proteomes" id="UP001595660"/>
    </source>
</evidence>
<proteinExistence type="predicted"/>
<protein>
    <recommendedName>
        <fullName evidence="4">PEP-CTERM protein-sorting domain-containing protein</fullName>
    </recommendedName>
</protein>
<keyword evidence="1" id="KW-0472">Membrane</keyword>
<keyword evidence="3" id="KW-1185">Reference proteome</keyword>
<dbReference type="Proteomes" id="UP001595660">
    <property type="component" value="Unassembled WGS sequence"/>
</dbReference>
<dbReference type="AlphaFoldDB" id="A0ABD5NDC4"/>
<organism evidence="2 3">
    <name type="scientific">Halobacterium litoreum</name>
    <dbReference type="NCBI Taxonomy" id="2039234"/>
    <lineage>
        <taxon>Archaea</taxon>
        <taxon>Methanobacteriati</taxon>
        <taxon>Methanobacteriota</taxon>
        <taxon>Stenosarchaea group</taxon>
        <taxon>Halobacteria</taxon>
        <taxon>Halobacteriales</taxon>
        <taxon>Halobacteriaceae</taxon>
        <taxon>Halobacterium</taxon>
    </lineage>
</organism>
<dbReference type="EMBL" id="JBHRWN010000002">
    <property type="protein sequence ID" value="MFC3477132.1"/>
    <property type="molecule type" value="Genomic_DNA"/>
</dbReference>
<dbReference type="GeneID" id="69116945"/>
<evidence type="ECO:0000313" key="2">
    <source>
        <dbReference type="EMBL" id="MFC3477132.1"/>
    </source>
</evidence>
<comment type="caution">
    <text evidence="2">The sequence shown here is derived from an EMBL/GenBank/DDBJ whole genome shotgun (WGS) entry which is preliminary data.</text>
</comment>
<feature type="transmembrane region" description="Helical" evidence="1">
    <location>
        <begin position="37"/>
        <end position="54"/>
    </location>
</feature>
<sequence length="58" mass="5836">MPGKSGQLPRVGIAFALVAVVGYVALGWRFGGDTDPAAVAIALVAVALAVGSTLRDRL</sequence>
<evidence type="ECO:0000256" key="1">
    <source>
        <dbReference type="SAM" id="Phobius"/>
    </source>
</evidence>
<name>A0ABD5NDC4_9EURY</name>
<reference evidence="2 3" key="1">
    <citation type="journal article" date="2019" name="Int. J. Syst. Evol. Microbiol.">
        <title>The Global Catalogue of Microorganisms (GCM) 10K type strain sequencing project: providing services to taxonomists for standard genome sequencing and annotation.</title>
        <authorList>
            <consortium name="The Broad Institute Genomics Platform"/>
            <consortium name="The Broad Institute Genome Sequencing Center for Infectious Disease"/>
            <person name="Wu L."/>
            <person name="Ma J."/>
        </authorList>
    </citation>
    <scope>NUCLEOTIDE SEQUENCE [LARGE SCALE GENOMIC DNA]</scope>
    <source>
        <strain evidence="2 3">CGMCC 1.12562</strain>
    </source>
</reference>
<evidence type="ECO:0008006" key="4">
    <source>
        <dbReference type="Google" id="ProtNLM"/>
    </source>
</evidence>
<keyword evidence="1" id="KW-0812">Transmembrane</keyword>